<evidence type="ECO:0000256" key="1">
    <source>
        <dbReference type="SAM" id="SignalP"/>
    </source>
</evidence>
<dbReference type="PANTHER" id="PTHR38787">
    <property type="entry name" value="REGULATORY P DOMAIN-CONTAINING PROTEIN"/>
    <property type="match status" value="1"/>
</dbReference>
<dbReference type="EMBL" id="JACSIT010000106">
    <property type="protein sequence ID" value="MBC6994857.1"/>
    <property type="molecule type" value="Genomic_DNA"/>
</dbReference>
<gene>
    <name evidence="2" type="ORF">H9S92_11830</name>
</gene>
<evidence type="ECO:0000313" key="3">
    <source>
        <dbReference type="Proteomes" id="UP000650081"/>
    </source>
</evidence>
<dbReference type="Proteomes" id="UP000650081">
    <property type="component" value="Unassembled WGS sequence"/>
</dbReference>
<dbReference type="GO" id="GO:0005576">
    <property type="term" value="C:extracellular region"/>
    <property type="evidence" value="ECO:0007669"/>
    <property type="project" value="TreeGrafter"/>
</dbReference>
<dbReference type="Pfam" id="PF08309">
    <property type="entry name" value="LVIVD"/>
    <property type="match status" value="2"/>
</dbReference>
<reference evidence="2" key="1">
    <citation type="submission" date="2020-08" db="EMBL/GenBank/DDBJ databases">
        <title>Lewinella bacteria from marine environments.</title>
        <authorList>
            <person name="Zhong Y."/>
        </authorList>
    </citation>
    <scope>NUCLEOTIDE SEQUENCE</scope>
    <source>
        <strain evidence="2">KCTC 42187</strain>
    </source>
</reference>
<comment type="caution">
    <text evidence="2">The sequence shown here is derived from an EMBL/GenBank/DDBJ whole genome shotgun (WGS) entry which is preliminary data.</text>
</comment>
<protein>
    <submittedName>
        <fullName evidence="2">Choice-of-anchor B family protein</fullName>
    </submittedName>
</protein>
<dbReference type="InterPro" id="IPR027589">
    <property type="entry name" value="Choice_anch_B"/>
</dbReference>
<dbReference type="InterPro" id="IPR013211">
    <property type="entry name" value="LVIVD"/>
</dbReference>
<accession>A0A923TDH8</accession>
<sequence length="548" mass="59355">MTYSVFKLLSTIFCFLLLATTSAFAQQSQNMSLLGQWTDATLPISGGVRYNDVWGYAAGGREYALIGSRQYVIVLDVTDPSNITEIARLNAYSNSQSTWRDIKVFGNYAYCVTEAAEGLQIIDLSQLPTTATLVGSPRITDFLSCHNIFIDASVSPAKLYMFGTNSGAQSNGYLVYSLQNPADPQLLASVNLRTAPFTGGYIHDAYAIHDTLYANSERRGMFVYDVADPANPVEIGILSQYQQSGTVAGYNHSSWRTQNGDYMVMCDETTSKPVYIVDVRDPADMEVVSTFKSTSLAPSTNSLAHNPYVLGDSLVVISYYGEGIQVWDIRDPTSPSRIGYFDTSFGSSSYVDGTWGAYPYLPSGNILGSDMENGLFVVGIDDLRALPVSYQSWEATTTGKDVELTWSTTTETDNAGWTVEHATENGQFAAVGSVPPSLAANYRFVHANPGPGTHFYRLRQRDFDGTEALSTVRAVVMQGVTTAAVWPNPAPSGTPLFLAGVSGAEPWVLREASGRPVLSGTGSRIAQNLSPGFYLLTVGGQTLKLVVH</sequence>
<dbReference type="SUPFAM" id="SSF75011">
    <property type="entry name" value="3-carboxy-cis,cis-mucoante lactonizing enzyme"/>
    <property type="match status" value="1"/>
</dbReference>
<proteinExistence type="predicted"/>
<feature type="signal peptide" evidence="1">
    <location>
        <begin position="1"/>
        <end position="25"/>
    </location>
</feature>
<dbReference type="RefSeq" id="WP_187466928.1">
    <property type="nucleotide sequence ID" value="NZ_JACSIT010000106.1"/>
</dbReference>
<evidence type="ECO:0000313" key="2">
    <source>
        <dbReference type="EMBL" id="MBC6994857.1"/>
    </source>
</evidence>
<feature type="chain" id="PRO_5036817280" evidence="1">
    <location>
        <begin position="26"/>
        <end position="548"/>
    </location>
</feature>
<keyword evidence="3" id="KW-1185">Reference proteome</keyword>
<dbReference type="AlphaFoldDB" id="A0A923TDH8"/>
<dbReference type="PANTHER" id="PTHR38787:SF3">
    <property type="entry name" value="REGULATORY P DOMAIN-CONTAINING PROTEIN"/>
    <property type="match status" value="1"/>
</dbReference>
<name>A0A923TDH8_9BACT</name>
<dbReference type="NCBIfam" id="TIGR04312">
    <property type="entry name" value="choice_anch_B"/>
    <property type="match status" value="1"/>
</dbReference>
<keyword evidence="1" id="KW-0732">Signal</keyword>
<organism evidence="2 3">
    <name type="scientific">Neolewinella lacunae</name>
    <dbReference type="NCBI Taxonomy" id="1517758"/>
    <lineage>
        <taxon>Bacteria</taxon>
        <taxon>Pseudomonadati</taxon>
        <taxon>Bacteroidota</taxon>
        <taxon>Saprospiria</taxon>
        <taxon>Saprospirales</taxon>
        <taxon>Lewinellaceae</taxon>
        <taxon>Neolewinella</taxon>
    </lineage>
</organism>